<sequence>MTETRNMGRRSFLKFTAFSVGCQALGPAFQGLLARDADSRRINGFGPLRPVKDQTTGLPLLELPEGFEYRSFGWTGDEMVGGLRTPGAHDGMAVISEEDGVITLCRNHELKQATKAFGESGITYDSNAGGGCSNLEFNSRTGEWVKAWPSLSGTVKNCAGGPTPWNTWLSCEETVLGPGDEDDGEWFDFTKTHGWIFEVPKEGTASPEPLTDMGRFVHEAIAIDPDTGLVYETEDRGTAGFYRFRPNTAGKLSDGGTLEMLRVKGESDLRKSSDTGKKYDCEWVVIEDPSLAHANPKAADELGCYTQGKRQGATTFARLEGCWYGNQKIYFDATSGGPAGAGQIWEYDPRNEQLRLLFASPSNEVLDQPDNLAVSPRGGIILCEDGDRVPQRLHGLTPQGELFTFANNNVQLHGERNGLKGDFRGSEWAGASFSSDGKWLFVNLQSPGITFAITGPWQDNLL</sequence>
<protein>
    <recommendedName>
        <fullName evidence="3">Phosphatase</fullName>
    </recommendedName>
</protein>
<reference evidence="1 2" key="1">
    <citation type="submission" date="2019-02" db="EMBL/GenBank/DDBJ databases">
        <title>Deep-cultivation of Planctomycetes and their phenomic and genomic characterization uncovers novel biology.</title>
        <authorList>
            <person name="Wiegand S."/>
            <person name="Jogler M."/>
            <person name="Boedeker C."/>
            <person name="Pinto D."/>
            <person name="Vollmers J."/>
            <person name="Rivas-Marin E."/>
            <person name="Kohn T."/>
            <person name="Peeters S.H."/>
            <person name="Heuer A."/>
            <person name="Rast P."/>
            <person name="Oberbeckmann S."/>
            <person name="Bunk B."/>
            <person name="Jeske O."/>
            <person name="Meyerdierks A."/>
            <person name="Storesund J.E."/>
            <person name="Kallscheuer N."/>
            <person name="Luecker S."/>
            <person name="Lage O.M."/>
            <person name="Pohl T."/>
            <person name="Merkel B.J."/>
            <person name="Hornburger P."/>
            <person name="Mueller R.-W."/>
            <person name="Bruemmer F."/>
            <person name="Labrenz M."/>
            <person name="Spormann A.M."/>
            <person name="Op den Camp H."/>
            <person name="Overmann J."/>
            <person name="Amann R."/>
            <person name="Jetten M.S.M."/>
            <person name="Mascher T."/>
            <person name="Medema M.H."/>
            <person name="Devos D.P."/>
            <person name="Kaster A.-K."/>
            <person name="Ovreas L."/>
            <person name="Rohde M."/>
            <person name="Galperin M.Y."/>
            <person name="Jogler C."/>
        </authorList>
    </citation>
    <scope>NUCLEOTIDE SEQUENCE [LARGE SCALE GENOMIC DNA]</scope>
    <source>
        <strain evidence="1 2">Pan153</strain>
    </source>
</reference>
<evidence type="ECO:0008006" key="3">
    <source>
        <dbReference type="Google" id="ProtNLM"/>
    </source>
</evidence>
<evidence type="ECO:0000313" key="1">
    <source>
        <dbReference type="EMBL" id="QDV17308.1"/>
    </source>
</evidence>
<gene>
    <name evidence="1" type="ORF">Pan153_19430</name>
</gene>
<evidence type="ECO:0000313" key="2">
    <source>
        <dbReference type="Proteomes" id="UP000320839"/>
    </source>
</evidence>
<organism evidence="1 2">
    <name type="scientific">Gimesia panareensis</name>
    <dbReference type="NCBI Taxonomy" id="2527978"/>
    <lineage>
        <taxon>Bacteria</taxon>
        <taxon>Pseudomonadati</taxon>
        <taxon>Planctomycetota</taxon>
        <taxon>Planctomycetia</taxon>
        <taxon>Planctomycetales</taxon>
        <taxon>Planctomycetaceae</taxon>
        <taxon>Gimesia</taxon>
    </lineage>
</organism>
<dbReference type="PROSITE" id="PS51318">
    <property type="entry name" value="TAT"/>
    <property type="match status" value="1"/>
</dbReference>
<dbReference type="EMBL" id="CP036317">
    <property type="protein sequence ID" value="QDV17308.1"/>
    <property type="molecule type" value="Genomic_DNA"/>
</dbReference>
<dbReference type="InterPro" id="IPR006311">
    <property type="entry name" value="TAT_signal"/>
</dbReference>
<name>A0A518FLS2_9PLAN</name>
<dbReference type="PANTHER" id="PTHR35399:SF4">
    <property type="entry name" value="MEMBRANE PROTEIN"/>
    <property type="match status" value="1"/>
</dbReference>
<dbReference type="Pfam" id="PF05787">
    <property type="entry name" value="PhoX"/>
    <property type="match status" value="2"/>
</dbReference>
<accession>A0A518FLS2</accession>
<dbReference type="InterPro" id="IPR008557">
    <property type="entry name" value="PhoX"/>
</dbReference>
<proteinExistence type="predicted"/>
<dbReference type="AlphaFoldDB" id="A0A518FLS2"/>
<dbReference type="RefSeq" id="WP_145455370.1">
    <property type="nucleotide sequence ID" value="NZ_CP036317.1"/>
</dbReference>
<dbReference type="OrthoDB" id="9801383at2"/>
<dbReference type="PANTHER" id="PTHR35399">
    <property type="entry name" value="SLR8030 PROTEIN"/>
    <property type="match status" value="1"/>
</dbReference>
<dbReference type="Proteomes" id="UP000320839">
    <property type="component" value="Chromosome"/>
</dbReference>
<dbReference type="SUPFAM" id="SSF63825">
    <property type="entry name" value="YWTD domain"/>
    <property type="match status" value="1"/>
</dbReference>